<evidence type="ECO:0000256" key="6">
    <source>
        <dbReference type="SAM" id="Coils"/>
    </source>
</evidence>
<feature type="compositionally biased region" description="Low complexity" evidence="7">
    <location>
        <begin position="182"/>
        <end position="194"/>
    </location>
</feature>
<evidence type="ECO:0000256" key="7">
    <source>
        <dbReference type="SAM" id="MobiDB-lite"/>
    </source>
</evidence>
<evidence type="ECO:0000256" key="5">
    <source>
        <dbReference type="ARBA" id="ARBA00023242"/>
    </source>
</evidence>
<dbReference type="OrthoDB" id="5344169at2759"/>
<feature type="region of interest" description="Disordered" evidence="7">
    <location>
        <begin position="226"/>
        <end position="258"/>
    </location>
</feature>
<evidence type="ECO:0000256" key="4">
    <source>
        <dbReference type="ARBA" id="ARBA00023163"/>
    </source>
</evidence>
<keyword evidence="5" id="KW-0539">Nucleus</keyword>
<dbReference type="GO" id="GO:0003700">
    <property type="term" value="F:DNA-binding transcription factor activity"/>
    <property type="evidence" value="ECO:0007669"/>
    <property type="project" value="TreeGrafter"/>
</dbReference>
<evidence type="ECO:0000256" key="3">
    <source>
        <dbReference type="ARBA" id="ARBA00023159"/>
    </source>
</evidence>
<comment type="caution">
    <text evidence="9">The sequence shown here is derived from an EMBL/GenBank/DDBJ whole genome shotgun (WGS) entry which is preliminary data.</text>
</comment>
<dbReference type="PANTHER" id="PTHR10328">
    <property type="entry name" value="PROTEIN MAX MYC-ASSOCIATED FACTOR X"/>
    <property type="match status" value="1"/>
</dbReference>
<evidence type="ECO:0000256" key="1">
    <source>
        <dbReference type="ARBA" id="ARBA00023015"/>
    </source>
</evidence>
<keyword evidence="2" id="KW-0238">DNA-binding</keyword>
<dbReference type="AlphaFoldDB" id="A0A1Y2C1Z0"/>
<dbReference type="Gene3D" id="4.10.280.10">
    <property type="entry name" value="Helix-loop-helix DNA-binding domain"/>
    <property type="match status" value="1"/>
</dbReference>
<dbReference type="InterPro" id="IPR011598">
    <property type="entry name" value="bHLH_dom"/>
</dbReference>
<evidence type="ECO:0000256" key="2">
    <source>
        <dbReference type="ARBA" id="ARBA00023125"/>
    </source>
</evidence>
<feature type="coiled-coil region" evidence="6">
    <location>
        <begin position="310"/>
        <end position="344"/>
    </location>
</feature>
<dbReference type="EMBL" id="MCGO01000033">
    <property type="protein sequence ID" value="ORY41029.1"/>
    <property type="molecule type" value="Genomic_DNA"/>
</dbReference>
<keyword evidence="4" id="KW-0804">Transcription</keyword>
<dbReference type="SUPFAM" id="SSF47459">
    <property type="entry name" value="HLH, helix-loop-helix DNA-binding domain"/>
    <property type="match status" value="1"/>
</dbReference>
<gene>
    <name evidence="9" type="ORF">BCR33DRAFT_719123</name>
</gene>
<dbReference type="PANTHER" id="PTHR10328:SF3">
    <property type="entry name" value="PROTEIN MAX"/>
    <property type="match status" value="1"/>
</dbReference>
<keyword evidence="1" id="KW-0805">Transcription regulation</keyword>
<keyword evidence="10" id="KW-1185">Reference proteome</keyword>
<dbReference type="InterPro" id="IPR036638">
    <property type="entry name" value="HLH_DNA-bd_sf"/>
</dbReference>
<protein>
    <recommendedName>
        <fullName evidence="8">BHLH domain-containing protein</fullName>
    </recommendedName>
</protein>
<dbReference type="GO" id="GO:0090575">
    <property type="term" value="C:RNA polymerase II transcription regulator complex"/>
    <property type="evidence" value="ECO:0007669"/>
    <property type="project" value="TreeGrafter"/>
</dbReference>
<dbReference type="Proteomes" id="UP000193642">
    <property type="component" value="Unassembled WGS sequence"/>
</dbReference>
<keyword evidence="6" id="KW-0175">Coiled coil</keyword>
<accession>A0A1Y2C1Z0</accession>
<reference evidence="9 10" key="1">
    <citation type="submission" date="2016-07" db="EMBL/GenBank/DDBJ databases">
        <title>Pervasive Adenine N6-methylation of Active Genes in Fungi.</title>
        <authorList>
            <consortium name="DOE Joint Genome Institute"/>
            <person name="Mondo S.J."/>
            <person name="Dannebaum R.O."/>
            <person name="Kuo R.C."/>
            <person name="Labutti K."/>
            <person name="Haridas S."/>
            <person name="Kuo A."/>
            <person name="Salamov A."/>
            <person name="Ahrendt S.R."/>
            <person name="Lipzen A."/>
            <person name="Sullivan W."/>
            <person name="Andreopoulos W.B."/>
            <person name="Clum A."/>
            <person name="Lindquist E."/>
            <person name="Daum C."/>
            <person name="Ramamoorthy G.K."/>
            <person name="Gryganskyi A."/>
            <person name="Culley D."/>
            <person name="Magnuson J.K."/>
            <person name="James T.Y."/>
            <person name="O'Malley M.A."/>
            <person name="Stajich J.E."/>
            <person name="Spatafora J.W."/>
            <person name="Visel A."/>
            <person name="Grigoriev I.V."/>
        </authorList>
    </citation>
    <scope>NUCLEOTIDE SEQUENCE [LARGE SCALE GENOMIC DNA]</scope>
    <source>
        <strain evidence="9 10">JEL800</strain>
    </source>
</reference>
<feature type="region of interest" description="Disordered" evidence="7">
    <location>
        <begin position="179"/>
        <end position="203"/>
    </location>
</feature>
<dbReference type="GO" id="GO:0003677">
    <property type="term" value="F:DNA binding"/>
    <property type="evidence" value="ECO:0007669"/>
    <property type="project" value="UniProtKB-KW"/>
</dbReference>
<evidence type="ECO:0000313" key="10">
    <source>
        <dbReference type="Proteomes" id="UP000193642"/>
    </source>
</evidence>
<feature type="compositionally biased region" description="Basic residues" evidence="7">
    <location>
        <begin position="239"/>
        <end position="251"/>
    </location>
</feature>
<organism evidence="9 10">
    <name type="scientific">Rhizoclosmatium globosum</name>
    <dbReference type="NCBI Taxonomy" id="329046"/>
    <lineage>
        <taxon>Eukaryota</taxon>
        <taxon>Fungi</taxon>
        <taxon>Fungi incertae sedis</taxon>
        <taxon>Chytridiomycota</taxon>
        <taxon>Chytridiomycota incertae sedis</taxon>
        <taxon>Chytridiomycetes</taxon>
        <taxon>Chytridiales</taxon>
        <taxon>Chytriomycetaceae</taxon>
        <taxon>Rhizoclosmatium</taxon>
    </lineage>
</organism>
<dbReference type="SMART" id="SM00353">
    <property type="entry name" value="HLH"/>
    <property type="match status" value="1"/>
</dbReference>
<dbReference type="GO" id="GO:0046983">
    <property type="term" value="F:protein dimerization activity"/>
    <property type="evidence" value="ECO:0007669"/>
    <property type="project" value="InterPro"/>
</dbReference>
<dbReference type="Pfam" id="PF00010">
    <property type="entry name" value="HLH"/>
    <property type="match status" value="1"/>
</dbReference>
<dbReference type="PROSITE" id="PS50888">
    <property type="entry name" value="BHLH"/>
    <property type="match status" value="1"/>
</dbReference>
<proteinExistence type="predicted"/>
<dbReference type="CDD" id="cd00083">
    <property type="entry name" value="bHLH_SF"/>
    <property type="match status" value="1"/>
</dbReference>
<evidence type="ECO:0000259" key="8">
    <source>
        <dbReference type="PROSITE" id="PS50888"/>
    </source>
</evidence>
<evidence type="ECO:0000313" key="9">
    <source>
        <dbReference type="EMBL" id="ORY41029.1"/>
    </source>
</evidence>
<dbReference type="GO" id="GO:0045944">
    <property type="term" value="P:positive regulation of transcription by RNA polymerase II"/>
    <property type="evidence" value="ECO:0007669"/>
    <property type="project" value="TreeGrafter"/>
</dbReference>
<name>A0A1Y2C1Z0_9FUNG</name>
<keyword evidence="3" id="KW-0010">Activator</keyword>
<feature type="region of interest" description="Disordered" evidence="7">
    <location>
        <begin position="128"/>
        <end position="154"/>
    </location>
</feature>
<feature type="compositionally biased region" description="Polar residues" evidence="7">
    <location>
        <begin position="128"/>
        <end position="141"/>
    </location>
</feature>
<feature type="domain" description="BHLH" evidence="8">
    <location>
        <begin position="265"/>
        <end position="320"/>
    </location>
</feature>
<sequence length="344" mass="38498">MDVPWPSYLFPDATDLMQSNADMKGEPTFLSPETVDLMAQFSGSILQGNQLSWDPVAYASTSQVTFLNTHESTYPVSFGTETPMPINSEPNQCIFTSMPPPATPASLLHNKSARQLHIMQEQREPVQLSNFRRPSLKQTPYSRDPSRLTPSHILAPNTHTYSANEYKFPIADEFDLVDQPESTTGSRRTSFTSSPMTTPALALGRSGSISSARKLSVFANSGLGSPLLGPVEVSESRKSRPSSRKNSRSGSRKQSFTNLTEVELKERAFRKETEKARRDSMREGFAQMKELLPQETTNGVNKAPNQTQILEKVIEYIGDLQRQEEQKEQELYELEASIRALKNM</sequence>